<dbReference type="PANTHER" id="PTHR47433:SF1">
    <property type="entry name" value="VACUOLAR PROTEIN SORTING-ASSOCIATED PROTEIN 17"/>
    <property type="match status" value="1"/>
</dbReference>
<dbReference type="InterPro" id="IPR053055">
    <property type="entry name" value="VPS17"/>
</dbReference>
<feature type="coiled-coil region" evidence="2">
    <location>
        <begin position="412"/>
        <end position="474"/>
    </location>
</feature>
<keyword evidence="6" id="KW-1185">Reference proteome</keyword>
<feature type="compositionally biased region" description="Basic and acidic residues" evidence="3">
    <location>
        <begin position="548"/>
        <end position="558"/>
    </location>
</feature>
<dbReference type="Gene3D" id="3.30.1520.10">
    <property type="entry name" value="Phox-like domain"/>
    <property type="match status" value="1"/>
</dbReference>
<keyword evidence="1" id="KW-0813">Transport</keyword>
<dbReference type="Pfam" id="PF00787">
    <property type="entry name" value="PX"/>
    <property type="match status" value="1"/>
</dbReference>
<comment type="function">
    <text evidence="1">Component of the membrane-associated retromer complex which is essential in endosome-to-Golgi retrograde transport.</text>
</comment>
<evidence type="ECO:0000259" key="4">
    <source>
        <dbReference type="Pfam" id="PF00787"/>
    </source>
</evidence>
<feature type="compositionally biased region" description="Acidic residues" evidence="3">
    <location>
        <begin position="15"/>
        <end position="24"/>
    </location>
</feature>
<accession>A0A376BB66</accession>
<feature type="region of interest" description="Disordered" evidence="3">
    <location>
        <begin position="524"/>
        <end position="592"/>
    </location>
</feature>
<gene>
    <name evidence="5" type="ORF">SCODWIG_03151</name>
</gene>
<dbReference type="Gene3D" id="1.20.1270.60">
    <property type="entry name" value="Arfaptin homology (AH) domain/BAR domain"/>
    <property type="match status" value="1"/>
</dbReference>
<dbReference type="SUPFAM" id="SSF64268">
    <property type="entry name" value="PX domain"/>
    <property type="match status" value="1"/>
</dbReference>
<comment type="subunit">
    <text evidence="1">Component of the retromer complex.</text>
</comment>
<dbReference type="InterPro" id="IPR027267">
    <property type="entry name" value="AH/BAR_dom_sf"/>
</dbReference>
<feature type="compositionally biased region" description="Polar residues" evidence="3">
    <location>
        <begin position="573"/>
        <end position="583"/>
    </location>
</feature>
<evidence type="ECO:0000313" key="6">
    <source>
        <dbReference type="Proteomes" id="UP000262825"/>
    </source>
</evidence>
<feature type="domain" description="PX" evidence="4">
    <location>
        <begin position="156"/>
        <end position="241"/>
    </location>
</feature>
<dbReference type="GO" id="GO:0032266">
    <property type="term" value="F:phosphatidylinositol-3-phosphate binding"/>
    <property type="evidence" value="ECO:0007669"/>
    <property type="project" value="TreeGrafter"/>
</dbReference>
<dbReference type="GO" id="GO:0042147">
    <property type="term" value="P:retrograde transport, endosome to Golgi"/>
    <property type="evidence" value="ECO:0007669"/>
    <property type="project" value="InterPro"/>
</dbReference>
<dbReference type="GO" id="GO:0006886">
    <property type="term" value="P:intracellular protein transport"/>
    <property type="evidence" value="ECO:0007669"/>
    <property type="project" value="TreeGrafter"/>
</dbReference>
<dbReference type="VEuPathDB" id="FungiDB:SCODWIG_03151"/>
<keyword evidence="2" id="KW-0175">Coiled coil</keyword>
<dbReference type="GO" id="GO:0005768">
    <property type="term" value="C:endosome"/>
    <property type="evidence" value="ECO:0007669"/>
    <property type="project" value="TreeGrafter"/>
</dbReference>
<organism evidence="5 6">
    <name type="scientific">Saccharomycodes ludwigii</name>
    <dbReference type="NCBI Taxonomy" id="36035"/>
    <lineage>
        <taxon>Eukaryota</taxon>
        <taxon>Fungi</taxon>
        <taxon>Dikarya</taxon>
        <taxon>Ascomycota</taxon>
        <taxon>Saccharomycotina</taxon>
        <taxon>Saccharomycetes</taxon>
        <taxon>Saccharomycodales</taxon>
        <taxon>Saccharomycodaceae</taxon>
        <taxon>Saccharomycodes</taxon>
    </lineage>
</organism>
<dbReference type="AlphaFoldDB" id="A0A376BB66"/>
<feature type="compositionally biased region" description="Low complexity" evidence="3">
    <location>
        <begin position="529"/>
        <end position="547"/>
    </location>
</feature>
<evidence type="ECO:0000313" key="5">
    <source>
        <dbReference type="EMBL" id="SSD61390.1"/>
    </source>
</evidence>
<dbReference type="PIRSF" id="PIRSF011791">
    <property type="entry name" value="Vps17"/>
    <property type="match status" value="1"/>
</dbReference>
<dbReference type="EMBL" id="UFAJ01000683">
    <property type="protein sequence ID" value="SSD61390.1"/>
    <property type="molecule type" value="Genomic_DNA"/>
</dbReference>
<keyword evidence="1" id="KW-0653">Protein transport</keyword>
<dbReference type="GO" id="GO:0030905">
    <property type="term" value="C:retromer, tubulation complex"/>
    <property type="evidence" value="ECO:0007669"/>
    <property type="project" value="TreeGrafter"/>
</dbReference>
<dbReference type="InterPro" id="IPR001683">
    <property type="entry name" value="PX_dom"/>
</dbReference>
<sequence length="615" mass="70264">MQNSYNNNNNNNNNADDDDYDYDYDNNPFSQSFLETQKVQNESENNTNNPNPPENEQNKDIISSDNNTIENYNTNANNNTITSATLQENHKKFLAKYKLLVKITKLSRTSNHTITSTTGSISDSNKGFIGNNGSANDINNELIVHLEINTNLPTFRKKINKNIIKSFTEFELFQQYLIQDEKLSCEIFPPAIPMFKTSYGVNNEEDLFQLQKYYHDWFEYRICKNPVILKNEELAIFLESDYNTYYPVSLNNGGATLSVSSSNTPLANSNNPAEMLKRKTLKQLQPPFDECTELATLRPMVKSWRKNCQLIQEKLVKVCKQKQNVSIQENDLGKNLGKLTANNTAISTTTNGSLTNLMYKRLGKTVISLGDFDSILTTFNMATLYDGLYWCIKDLYNVKETLTNRHILMRDLINVQSNLKKQQDNTRKLRAKRDISPLKVDEAIRSLQRITIIENELRHKLDKMTNELLVEKDEQVVGFWEDQNLKFISQYALKNIEYERKKLSILEKIRKDVRNCDKRGGLSRLGRKNVLSDSTDNSSSSVNPNRNNDNDGDIKDNGGDIWSGNRRRDTITGDIQENQQVDKTVSDKNNDDNDGMAALLSAKTAASLLGQSTFV</sequence>
<dbReference type="InterPro" id="IPR036871">
    <property type="entry name" value="PX_dom_sf"/>
</dbReference>
<evidence type="ECO:0000256" key="1">
    <source>
        <dbReference type="PIRNR" id="PIRNR011791"/>
    </source>
</evidence>
<dbReference type="Proteomes" id="UP000262825">
    <property type="component" value="Unassembled WGS sequence"/>
</dbReference>
<feature type="region of interest" description="Disordered" evidence="3">
    <location>
        <begin position="1"/>
        <end position="71"/>
    </location>
</feature>
<reference evidence="6" key="1">
    <citation type="submission" date="2018-06" db="EMBL/GenBank/DDBJ databases">
        <authorList>
            <person name="Guldener U."/>
        </authorList>
    </citation>
    <scope>NUCLEOTIDE SEQUENCE [LARGE SCALE GENOMIC DNA]</scope>
    <source>
        <strain evidence="6">UTAD17</strain>
    </source>
</reference>
<dbReference type="PANTHER" id="PTHR47433">
    <property type="entry name" value="VACUOLAR PROTEIN SORTING-ASSOCIATED PROTEIN 17"/>
    <property type="match status" value="1"/>
</dbReference>
<name>A0A376BB66_9ASCO</name>
<feature type="compositionally biased region" description="Polar residues" evidence="3">
    <location>
        <begin position="28"/>
        <end position="40"/>
    </location>
</feature>
<dbReference type="GO" id="GO:0005829">
    <property type="term" value="C:cytosol"/>
    <property type="evidence" value="ECO:0007669"/>
    <property type="project" value="GOC"/>
</dbReference>
<dbReference type="InterPro" id="IPR014461">
    <property type="entry name" value="Retromer_complex_Vps17"/>
</dbReference>
<protein>
    <recommendedName>
        <fullName evidence="1">Vacuolar protein sorting-associated protein 17</fullName>
    </recommendedName>
</protein>
<evidence type="ECO:0000256" key="2">
    <source>
        <dbReference type="SAM" id="Coils"/>
    </source>
</evidence>
<comment type="similarity">
    <text evidence="1">Belongs to the VPS17 family.</text>
</comment>
<proteinExistence type="inferred from homology"/>
<evidence type="ECO:0000256" key="3">
    <source>
        <dbReference type="SAM" id="MobiDB-lite"/>
    </source>
</evidence>
<feature type="compositionally biased region" description="Low complexity" evidence="3">
    <location>
        <begin position="1"/>
        <end position="14"/>
    </location>
</feature>